<feature type="transmembrane region" description="Helical" evidence="5">
    <location>
        <begin position="12"/>
        <end position="34"/>
    </location>
</feature>
<reference evidence="6" key="1">
    <citation type="submission" date="2019-12" db="EMBL/GenBank/DDBJ databases">
        <authorList>
            <person name="zhang j."/>
            <person name="sun C.M."/>
        </authorList>
    </citation>
    <scope>NUCLEOTIDE SEQUENCE</scope>
    <source>
        <strain evidence="6">NS-1</strain>
    </source>
</reference>
<proteinExistence type="predicted"/>
<dbReference type="GO" id="GO:0055085">
    <property type="term" value="P:transmembrane transport"/>
    <property type="evidence" value="ECO:0007669"/>
    <property type="project" value="InterPro"/>
</dbReference>
<evidence type="ECO:0000313" key="7">
    <source>
        <dbReference type="Proteomes" id="UP000665020"/>
    </source>
</evidence>
<keyword evidence="3 5" id="KW-1133">Transmembrane helix</keyword>
<evidence type="ECO:0000256" key="1">
    <source>
        <dbReference type="ARBA" id="ARBA00004141"/>
    </source>
</evidence>
<dbReference type="InterPro" id="IPR000515">
    <property type="entry name" value="MetI-like"/>
</dbReference>
<dbReference type="RefSeq" id="WP_230868570.1">
    <property type="nucleotide sequence ID" value="NZ_CP046640.1"/>
</dbReference>
<keyword evidence="7" id="KW-1185">Reference proteome</keyword>
<dbReference type="AlphaFoldDB" id="A0A8A7KG87"/>
<protein>
    <submittedName>
        <fullName evidence="6">Uncharacterized protein</fullName>
    </submittedName>
</protein>
<evidence type="ECO:0000256" key="3">
    <source>
        <dbReference type="ARBA" id="ARBA00022989"/>
    </source>
</evidence>
<organism evidence="6 7">
    <name type="scientific">Iocasia fonsfrigidae</name>
    <dbReference type="NCBI Taxonomy" id="2682810"/>
    <lineage>
        <taxon>Bacteria</taxon>
        <taxon>Bacillati</taxon>
        <taxon>Bacillota</taxon>
        <taxon>Clostridia</taxon>
        <taxon>Halanaerobiales</taxon>
        <taxon>Halanaerobiaceae</taxon>
        <taxon>Iocasia</taxon>
    </lineage>
</organism>
<feature type="transmembrane region" description="Helical" evidence="5">
    <location>
        <begin position="654"/>
        <end position="676"/>
    </location>
</feature>
<evidence type="ECO:0000313" key="6">
    <source>
        <dbReference type="EMBL" id="QTL96892.1"/>
    </source>
</evidence>
<name>A0A8A7KG87_9FIRM</name>
<sequence length="782" mass="86705">MFWMKTAFRKDIFLLMAAAILLGVILALAGGYLADNYFANMVSGLIGDSGEYDLLFTISSDKEDIAIEQIKNIAADTLPGSSFKTGPKVAGSSNYLLKIPDKYKNEEVYVNLGKYFSDIPGLMSKTIMTEPKLSIRGFRGDTLPVIRPLIAEIEGIDFIYPSSDGLDIIVKKPEFLTEVKKEINSILSNYHILEVRYPLNQHPSNLGQLRGEVVELVEGNLDEVIDVTISNESDRVSLLTSLKQMKTFLMSYATKVLISDLENSEAVLEGSTLLASNEDGEQFVLEVISNTDQQVIALVQEGSINKPISLEVYFQDYGDEVKYLGKGIVDNPRQELADALEQLNEIAPKLEGFLEQSEQLVEFSNMLSEDLAGINDGLGQLENTSQKLSSSLEEWQQEGLSNFLSELLGILDDIKKNTGDITDIQRELVMTSNNLKEGAALIEEKIAYVPRSNGMYQQLDELKDIFLRLSEGLDDNYDLVAMRLADMDPVLSSIGSWEEKIASLLKVEETLNSGANWQEIEGIIADIDQTARIIDASQLQDKLTSIQELLQDLNTNRLPVVLNQLSYIQNSLPDLEESEIVETINLIDSYIAGQVIPGDQIQLLIKGKYNSKGLVNKIEGVVNNPTVTYIEMDAGVLQPNTRGEIFNVLNQVRAVISTIVAFVFTILVMIMDQSLIISTLRLNGSRGYFYGFVSGGLIFSLICLLSGIDFPYLNFSTEFIVGGLSGVLIAFLSKMLNPVDREEWEAGKALGFSTAEIMHEIIIPAGKPGLLYLMNYPRIIFK</sequence>
<feature type="transmembrane region" description="Helical" evidence="5">
    <location>
        <begin position="688"/>
        <end position="708"/>
    </location>
</feature>
<dbReference type="EMBL" id="CP046640">
    <property type="protein sequence ID" value="QTL96892.1"/>
    <property type="molecule type" value="Genomic_DNA"/>
</dbReference>
<dbReference type="CDD" id="cd06261">
    <property type="entry name" value="TM_PBP2"/>
    <property type="match status" value="1"/>
</dbReference>
<feature type="transmembrane region" description="Helical" evidence="5">
    <location>
        <begin position="714"/>
        <end position="732"/>
    </location>
</feature>
<keyword evidence="4 5" id="KW-0472">Membrane</keyword>
<dbReference type="Proteomes" id="UP000665020">
    <property type="component" value="Chromosome"/>
</dbReference>
<evidence type="ECO:0000256" key="4">
    <source>
        <dbReference type="ARBA" id="ARBA00023136"/>
    </source>
</evidence>
<evidence type="ECO:0000256" key="2">
    <source>
        <dbReference type="ARBA" id="ARBA00022692"/>
    </source>
</evidence>
<dbReference type="KEGG" id="ifn:GM661_02325"/>
<accession>A0A8A7KG87</accession>
<gene>
    <name evidence="6" type="ORF">GM661_02325</name>
</gene>
<dbReference type="GO" id="GO:0016020">
    <property type="term" value="C:membrane"/>
    <property type="evidence" value="ECO:0007669"/>
    <property type="project" value="UniProtKB-SubCell"/>
</dbReference>
<comment type="subcellular location">
    <subcellularLocation>
        <location evidence="1">Membrane</location>
        <topology evidence="1">Multi-pass membrane protein</topology>
    </subcellularLocation>
</comment>
<keyword evidence="2 5" id="KW-0812">Transmembrane</keyword>
<evidence type="ECO:0000256" key="5">
    <source>
        <dbReference type="SAM" id="Phobius"/>
    </source>
</evidence>